<dbReference type="CDD" id="cd01650">
    <property type="entry name" value="RT_nLTR_like"/>
    <property type="match status" value="1"/>
</dbReference>
<evidence type="ECO:0000256" key="5">
    <source>
        <dbReference type="ARBA" id="ARBA00023157"/>
    </source>
</evidence>
<gene>
    <name evidence="9" type="primary">RTase</name>
    <name evidence="9" type="ORF">AWC38_SpisGene17899</name>
</gene>
<comment type="subcellular location">
    <subcellularLocation>
        <location evidence="1">Membrane</location>
    </subcellularLocation>
</comment>
<organism evidence="9 10">
    <name type="scientific">Stylophora pistillata</name>
    <name type="common">Smooth cauliflower coral</name>
    <dbReference type="NCBI Taxonomy" id="50429"/>
    <lineage>
        <taxon>Eukaryota</taxon>
        <taxon>Metazoa</taxon>
        <taxon>Cnidaria</taxon>
        <taxon>Anthozoa</taxon>
        <taxon>Hexacorallia</taxon>
        <taxon>Scleractinia</taxon>
        <taxon>Astrocoeniina</taxon>
        <taxon>Pocilloporidae</taxon>
        <taxon>Stylophora</taxon>
    </lineage>
</organism>
<dbReference type="SUPFAM" id="SSF56672">
    <property type="entry name" value="DNA/RNA polymerases"/>
    <property type="match status" value="1"/>
</dbReference>
<sequence>MKPGAGQPGVEKLRTESIFKVAVAFEKIVLRRVLTRIIMAAMDPKPGKMQENVILKFKNLKAQLNEIQLKSIIFQIDTREKHCVFWSGLSNSRDGFSEDGCRLVTSQSNSEETVCSCSHLTHFAVLVDYSGGSVHVLSQKDEDILEIITYVGLSLSIIGMILTITMYSLFTCWLSSTYDLMWIFVAFLTATAVFSSFILARVIRELTTLPQTGTTKIQRVRVRNITENMIGHQDFQFRNLEILEVETALESINPRKSTGWDGVPPKAFKLGARELSGPLTALYNSCITLGEWPAVWKKGEWTPVFKKEDPHEKKNYRPITVQVTINKIFEQLLSKQLNYSFNDKLCDKLTAYRKNHSCETALLAMTENWKISLDEHKVVGVLSTDMSKAFDSLYYPLTLAKLKAYGIRGNSLKLLDSYFTDRYNRVKLGSTVSEWERGSRGCPQGSAFGPLIWNMFQNDLTYSVNSNSNINMYADDHQFHAAGSNVTEVHDKLIASAELASRWYRSNFLKGNYDKYQTMTLGNKNNDMDSIIIDDNEVKSTKCLKLLGVYIDNRLQFDEHIANICKRSSQRVGVLMRLRNMIPTDTKLKLFKAAILPYLTYSHLVWHFCRASDTRKLERIQERALREVYCDKGSSYDKLLDMANLSTLQNRRLQDIAILMYKGVLIFTLHCVRNSQIMERLKGKRITKRVGQIRAHLRGRMNVVSLSPNNKNSAKKSAKIHPCDGDPVWAIKLHSFRRYELK</sequence>
<evidence type="ECO:0000259" key="8">
    <source>
        <dbReference type="PROSITE" id="PS50878"/>
    </source>
</evidence>
<evidence type="ECO:0000313" key="9">
    <source>
        <dbReference type="EMBL" id="PFX17764.1"/>
    </source>
</evidence>
<dbReference type="STRING" id="50429.A0A2B4RHA7"/>
<dbReference type="GO" id="GO:0003964">
    <property type="term" value="F:RNA-directed DNA polymerase activity"/>
    <property type="evidence" value="ECO:0007669"/>
    <property type="project" value="UniProtKB-KW"/>
</dbReference>
<feature type="transmembrane region" description="Helical" evidence="6">
    <location>
        <begin position="147"/>
        <end position="170"/>
    </location>
</feature>
<evidence type="ECO:0000256" key="6">
    <source>
        <dbReference type="SAM" id="Phobius"/>
    </source>
</evidence>
<evidence type="ECO:0000313" key="10">
    <source>
        <dbReference type="Proteomes" id="UP000225706"/>
    </source>
</evidence>
<keyword evidence="10" id="KW-1185">Reference proteome</keyword>
<dbReference type="Pfam" id="PF01825">
    <property type="entry name" value="GPS"/>
    <property type="match status" value="1"/>
</dbReference>
<reference evidence="10" key="1">
    <citation type="journal article" date="2017" name="bioRxiv">
        <title>Comparative analysis of the genomes of Stylophora pistillata and Acropora digitifera provides evidence for extensive differences between species of corals.</title>
        <authorList>
            <person name="Voolstra C.R."/>
            <person name="Li Y."/>
            <person name="Liew Y.J."/>
            <person name="Baumgarten S."/>
            <person name="Zoccola D."/>
            <person name="Flot J.-F."/>
            <person name="Tambutte S."/>
            <person name="Allemand D."/>
            <person name="Aranda M."/>
        </authorList>
    </citation>
    <scope>NUCLEOTIDE SEQUENCE [LARGE SCALE GENOMIC DNA]</scope>
</reference>
<keyword evidence="5" id="KW-1015">Disulfide bond</keyword>
<dbReference type="InterPro" id="IPR000477">
    <property type="entry name" value="RT_dom"/>
</dbReference>
<feature type="domain" description="Reverse transcriptase" evidence="8">
    <location>
        <begin position="285"/>
        <end position="551"/>
    </location>
</feature>
<dbReference type="GO" id="GO:0016020">
    <property type="term" value="C:membrane"/>
    <property type="evidence" value="ECO:0007669"/>
    <property type="project" value="UniProtKB-SubCell"/>
</dbReference>
<keyword evidence="9" id="KW-0548">Nucleotidyltransferase</keyword>
<keyword evidence="3 6" id="KW-1133">Transmembrane helix</keyword>
<dbReference type="InterPro" id="IPR043502">
    <property type="entry name" value="DNA/RNA_pol_sf"/>
</dbReference>
<keyword evidence="9" id="KW-0808">Transferase</keyword>
<dbReference type="InterPro" id="IPR046338">
    <property type="entry name" value="GAIN_dom_sf"/>
</dbReference>
<feature type="domain" description="GAIN-B" evidence="7">
    <location>
        <begin position="1"/>
        <end position="133"/>
    </location>
</feature>
<dbReference type="Gene3D" id="2.60.220.50">
    <property type="match status" value="1"/>
</dbReference>
<accession>A0A2B4RHA7</accession>
<comment type="caution">
    <text evidence="9">The sequence shown here is derived from an EMBL/GenBank/DDBJ whole genome shotgun (WGS) entry which is preliminary data.</text>
</comment>
<dbReference type="PROSITE" id="PS50878">
    <property type="entry name" value="RT_POL"/>
    <property type="match status" value="1"/>
</dbReference>
<dbReference type="InterPro" id="IPR000203">
    <property type="entry name" value="GPS"/>
</dbReference>
<keyword evidence="9" id="KW-0695">RNA-directed DNA polymerase</keyword>
<protein>
    <submittedName>
        <fullName evidence="9">Putative RNA-directed DNA polymerase from transposon BS</fullName>
    </submittedName>
</protein>
<evidence type="ECO:0000256" key="1">
    <source>
        <dbReference type="ARBA" id="ARBA00004370"/>
    </source>
</evidence>
<dbReference type="InterPro" id="IPR057244">
    <property type="entry name" value="GAIN_B"/>
</dbReference>
<evidence type="ECO:0000259" key="7">
    <source>
        <dbReference type="PROSITE" id="PS50221"/>
    </source>
</evidence>
<dbReference type="PANTHER" id="PTHR33332">
    <property type="entry name" value="REVERSE TRANSCRIPTASE DOMAIN-CONTAINING PROTEIN"/>
    <property type="match status" value="1"/>
</dbReference>
<evidence type="ECO:0000256" key="4">
    <source>
        <dbReference type="ARBA" id="ARBA00023136"/>
    </source>
</evidence>
<proteinExistence type="predicted"/>
<dbReference type="EMBL" id="LSMT01000450">
    <property type="protein sequence ID" value="PFX17764.1"/>
    <property type="molecule type" value="Genomic_DNA"/>
</dbReference>
<dbReference type="Pfam" id="PF00078">
    <property type="entry name" value="RVT_1"/>
    <property type="match status" value="1"/>
</dbReference>
<dbReference type="Proteomes" id="UP000225706">
    <property type="component" value="Unassembled WGS sequence"/>
</dbReference>
<name>A0A2B4RHA7_STYPI</name>
<dbReference type="OrthoDB" id="10525649at2759"/>
<dbReference type="AlphaFoldDB" id="A0A2B4RHA7"/>
<keyword evidence="4 6" id="KW-0472">Membrane</keyword>
<keyword evidence="2 6" id="KW-0812">Transmembrane</keyword>
<evidence type="ECO:0000256" key="2">
    <source>
        <dbReference type="ARBA" id="ARBA00022692"/>
    </source>
</evidence>
<feature type="transmembrane region" description="Helical" evidence="6">
    <location>
        <begin position="182"/>
        <end position="203"/>
    </location>
</feature>
<dbReference type="PROSITE" id="PS50221">
    <property type="entry name" value="GAIN_B"/>
    <property type="match status" value="1"/>
</dbReference>
<evidence type="ECO:0000256" key="3">
    <source>
        <dbReference type="ARBA" id="ARBA00022989"/>
    </source>
</evidence>
<dbReference type="SMART" id="SM00303">
    <property type="entry name" value="GPS"/>
    <property type="match status" value="1"/>
</dbReference>